<sequence length="774" mass="86177">MDTFTNQIRVALQEASAVPAGACRTCERGGMPIMLLREAPLPPSSPFNPDQDRPGIDIQSGKYRVLRQGYVYVLLDQEIWHAYQVTPDGYLCKYDPYRMPKGTAKPLSKACTAVGHDVRASFIHLDTKVYKEAWIAFSQDRWPEQVLHAYKAQRAPSARFLKVDLTALRNTPNTLLHGLNYADGFLTDHVWEYRYDGHDFGSRHAVQLRTHRIVPLNEYVDSAKKMQSLPQGVPVLALPDPVGAVLEFNQQRHILIQERLAWASNAERQYLLFTSAALVQIKELEKTWAQAQAVEELQKEIEYRKKHNDHPVLGMRAHLPPVDASRETEKAAKRITAEYHKRLEQRYSEPRRKQFQDAHDKEWQRRQGLIDVVGKRYAEWLLSDAWQRIAQYDYSADDSYSAAGYTKMVAACLDGGPSETPPDTGGELGPTQKLWKALLEDPNSILYKALLAKNASLLAGLRPTFTEGFQANDSGKLYAAIKDLMMSQEGEIFLRSTVKEAVGQLQGAMTNAMLAMEARVQEQLVPVAATVHQAALLLCERVQLLRVEIELTLGEYQDLLTKQMREEYDKAVRETGKKARALIFSGMLTLPGPAQNQIFKATFWIADTAEGLKEKLNAVSDATAKTLDDGWRSVVVGVGSLEPSAIAIAGQLRTTRLGRKAAGAERFGGFTWICQPGVGAVHGRTILSARRADTKFAGTGPGDGRAVSGSRRGRSRERGRGNGRWDRGDRRGHPKRGASVAESRYRRSPCGERADAGKRDDSIWGGDECAVGGG</sequence>
<feature type="domain" description="Toxin VasX N-terminal region" evidence="2">
    <location>
        <begin position="23"/>
        <end position="167"/>
    </location>
</feature>
<dbReference type="RefSeq" id="WP_279994056.1">
    <property type="nucleotide sequence ID" value="NZ_JAOCDZ010000002.1"/>
</dbReference>
<protein>
    <recommendedName>
        <fullName evidence="2">Toxin VasX N-terminal region domain-containing protein</fullName>
    </recommendedName>
</protein>
<dbReference type="InterPro" id="IPR046864">
    <property type="entry name" value="VasX_N"/>
</dbReference>
<reference evidence="3" key="1">
    <citation type="submission" date="2022-09" db="EMBL/GenBank/DDBJ databases">
        <title>Intensive care unit water sources are persistently colonized with multi-drug resistant bacteria and are the site of extensive horizontal gene transfer of antibiotic resistance genes.</title>
        <authorList>
            <person name="Diorio-Toth L."/>
        </authorList>
    </citation>
    <scope>NUCLEOTIDE SEQUENCE</scope>
    <source>
        <strain evidence="3">GD03843</strain>
    </source>
</reference>
<evidence type="ECO:0000313" key="4">
    <source>
        <dbReference type="Proteomes" id="UP001161094"/>
    </source>
</evidence>
<dbReference type="CDD" id="cd20707">
    <property type="entry name" value="MIX_III"/>
    <property type="match status" value="1"/>
</dbReference>
<comment type="caution">
    <text evidence="3">The sequence shown here is derived from an EMBL/GenBank/DDBJ whole genome shotgun (WGS) entry which is preliminary data.</text>
</comment>
<feature type="compositionally biased region" description="Basic and acidic residues" evidence="1">
    <location>
        <begin position="716"/>
        <end position="731"/>
    </location>
</feature>
<dbReference type="EMBL" id="JAOCDZ010000002">
    <property type="protein sequence ID" value="MDH0735023.1"/>
    <property type="molecule type" value="Genomic_DNA"/>
</dbReference>
<proteinExistence type="predicted"/>
<accession>A0AA42ITX0</accession>
<evidence type="ECO:0000313" key="3">
    <source>
        <dbReference type="EMBL" id="MDH0735023.1"/>
    </source>
</evidence>
<gene>
    <name evidence="3" type="ORF">N5D93_04325</name>
</gene>
<evidence type="ECO:0000259" key="2">
    <source>
        <dbReference type="Pfam" id="PF20249"/>
    </source>
</evidence>
<feature type="region of interest" description="Disordered" evidence="1">
    <location>
        <begin position="692"/>
        <end position="774"/>
    </location>
</feature>
<dbReference type="InterPro" id="IPR048126">
    <property type="entry name" value="Toxin_VasX"/>
</dbReference>
<dbReference type="Proteomes" id="UP001161094">
    <property type="component" value="Unassembled WGS sequence"/>
</dbReference>
<name>A0AA42ITX0_9BURK</name>
<organism evidence="3 4">
    <name type="scientific">Achromobacter spanius</name>
    <dbReference type="NCBI Taxonomy" id="217203"/>
    <lineage>
        <taxon>Bacteria</taxon>
        <taxon>Pseudomonadati</taxon>
        <taxon>Pseudomonadota</taxon>
        <taxon>Betaproteobacteria</taxon>
        <taxon>Burkholderiales</taxon>
        <taxon>Alcaligenaceae</taxon>
        <taxon>Achromobacter</taxon>
    </lineage>
</organism>
<evidence type="ECO:0000256" key="1">
    <source>
        <dbReference type="SAM" id="MobiDB-lite"/>
    </source>
</evidence>
<dbReference type="AlphaFoldDB" id="A0AA42ITX0"/>
<dbReference type="Pfam" id="PF20249">
    <property type="entry name" value="VasX_N"/>
    <property type="match status" value="1"/>
</dbReference>
<dbReference type="NCBIfam" id="NF041559">
    <property type="entry name" value="BTH_I2691_fam"/>
    <property type="match status" value="1"/>
</dbReference>
<feature type="compositionally biased region" description="Basic and acidic residues" evidence="1">
    <location>
        <begin position="743"/>
        <end position="762"/>
    </location>
</feature>